<protein>
    <submittedName>
        <fullName evidence="2">Exonuclease VIII/RecE-like protein</fullName>
    </submittedName>
</protein>
<dbReference type="Pfam" id="PF12684">
    <property type="entry name" value="DUF3799"/>
    <property type="match status" value="1"/>
</dbReference>
<gene>
    <name evidence="2" type="ORF">PANT111_150114</name>
</gene>
<feature type="domain" description="Putative exodeoxyribonuclease 8 PDDEXK-like" evidence="1">
    <location>
        <begin position="32"/>
        <end position="265"/>
    </location>
</feature>
<organism evidence="2 3">
    <name type="scientific">Pantoea brenneri</name>
    <dbReference type="NCBI Taxonomy" id="472694"/>
    <lineage>
        <taxon>Bacteria</taxon>
        <taxon>Pseudomonadati</taxon>
        <taxon>Pseudomonadota</taxon>
        <taxon>Gammaproteobacteria</taxon>
        <taxon>Enterobacterales</taxon>
        <taxon>Erwiniaceae</taxon>
        <taxon>Pantoea</taxon>
    </lineage>
</organism>
<dbReference type="Gene3D" id="3.90.320.10">
    <property type="match status" value="1"/>
</dbReference>
<dbReference type="GO" id="GO:0004527">
    <property type="term" value="F:exonuclease activity"/>
    <property type="evidence" value="ECO:0007669"/>
    <property type="project" value="UniProtKB-KW"/>
</dbReference>
<comment type="caution">
    <text evidence="2">The sequence shown here is derived from an EMBL/GenBank/DDBJ whole genome shotgun (WGS) entry which is preliminary data.</text>
</comment>
<dbReference type="RefSeq" id="WP_159223326.1">
    <property type="nucleotide sequence ID" value="NZ_LR733469.1"/>
</dbReference>
<keyword evidence="2" id="KW-0540">Nuclease</keyword>
<dbReference type="AlphaFoldDB" id="A0AAX3J3Y8"/>
<keyword evidence="2" id="KW-0378">Hydrolase</keyword>
<accession>A0AAX3J3Y8</accession>
<dbReference type="Proteomes" id="UP000433737">
    <property type="component" value="Unassembled WGS sequence"/>
</dbReference>
<keyword evidence="2" id="KW-0269">Exonuclease</keyword>
<dbReference type="EMBL" id="CABWMH010000007">
    <property type="protein sequence ID" value="VXB51075.1"/>
    <property type="molecule type" value="Genomic_DNA"/>
</dbReference>
<reference evidence="2 3" key="1">
    <citation type="submission" date="2019-10" db="EMBL/GenBank/DDBJ databases">
        <authorList>
            <person name="Karimi E."/>
        </authorList>
    </citation>
    <scope>NUCLEOTIDE SEQUENCE [LARGE SCALE GENOMIC DNA]</scope>
    <source>
        <strain evidence="2">Pantoea sp. 111</strain>
    </source>
</reference>
<evidence type="ECO:0000313" key="2">
    <source>
        <dbReference type="EMBL" id="VXB51075.1"/>
    </source>
</evidence>
<proteinExistence type="predicted"/>
<dbReference type="InterPro" id="IPR024432">
    <property type="entry name" value="Put_RecE_PDDEXK-like_dom"/>
</dbReference>
<dbReference type="InterPro" id="IPR011604">
    <property type="entry name" value="PDDEXK-like_dom_sf"/>
</dbReference>
<evidence type="ECO:0000259" key="1">
    <source>
        <dbReference type="Pfam" id="PF12684"/>
    </source>
</evidence>
<evidence type="ECO:0000313" key="3">
    <source>
        <dbReference type="Proteomes" id="UP000433737"/>
    </source>
</evidence>
<name>A0AAX3J3Y8_9GAMM</name>
<sequence length="284" mass="32668">MTAMPEIKVAPSDPGLYFNIPNEAYHAGPGVSKSQLDDIAINPAVFQWRKSAPEDEEKKTALDMGTALHCILLEPEEFGARFIEAPPFNRRTTKGKEDEAAFLKDCSYTGKTVLDHEDHRKLKLMRASAFAHPAARFFLEADGHCEASIYWDDEQTGELCRIRPDRFLTNQPVIVDVKKVADMERFARHVEEFRYHVQDAMYRDGFYQHFNEYPQFVFIAVSESIDCGRYPVRVFQLDAEDVAVGHDLYRRDLNTYHQCRLTNTWGGVETLSRPAWARKKDNQA</sequence>